<dbReference type="EMBL" id="VANS01000003">
    <property type="protein sequence ID" value="TMM51822.1"/>
    <property type="molecule type" value="Genomic_DNA"/>
</dbReference>
<keyword evidence="2" id="KW-1185">Reference proteome</keyword>
<proteinExistence type="predicted"/>
<dbReference type="AlphaFoldDB" id="A0A5S3Q579"/>
<accession>A0A5S3Q579</accession>
<gene>
    <name evidence="1" type="ORF">FDT80_13840</name>
</gene>
<comment type="caution">
    <text evidence="1">The sequence shown here is derived from an EMBL/GenBank/DDBJ whole genome shotgun (WGS) entry which is preliminary data.</text>
</comment>
<name>A0A5S3Q579_9RHOB</name>
<dbReference type="RefSeq" id="WP_138662893.1">
    <property type="nucleotide sequence ID" value="NZ_VANS01000003.1"/>
</dbReference>
<sequence>MGATTTNTPQAATTFTFLRRIASAFLPHRDLAPALAVARLSDAELSARGMKRRDIARDIMVNGRWS</sequence>
<reference evidence="1 2" key="1">
    <citation type="submission" date="2019-05" db="EMBL/GenBank/DDBJ databases">
        <title>Sulfitobacter sabulilitoris sp. nov., isolated from a marine sand.</title>
        <authorList>
            <person name="Yoon J.-H."/>
        </authorList>
    </citation>
    <scope>NUCLEOTIDE SEQUENCE [LARGE SCALE GENOMIC DNA]</scope>
    <source>
        <strain evidence="1 2">HSMS-29</strain>
    </source>
</reference>
<evidence type="ECO:0000313" key="1">
    <source>
        <dbReference type="EMBL" id="TMM51822.1"/>
    </source>
</evidence>
<protein>
    <submittedName>
        <fullName evidence="1">Uncharacterized protein</fullName>
    </submittedName>
</protein>
<dbReference type="Proteomes" id="UP000309550">
    <property type="component" value="Unassembled WGS sequence"/>
</dbReference>
<organism evidence="1 2">
    <name type="scientific">Sulfitobacter sabulilitoris</name>
    <dbReference type="NCBI Taxonomy" id="2562655"/>
    <lineage>
        <taxon>Bacteria</taxon>
        <taxon>Pseudomonadati</taxon>
        <taxon>Pseudomonadota</taxon>
        <taxon>Alphaproteobacteria</taxon>
        <taxon>Rhodobacterales</taxon>
        <taxon>Roseobacteraceae</taxon>
        <taxon>Sulfitobacter</taxon>
    </lineage>
</organism>
<evidence type="ECO:0000313" key="2">
    <source>
        <dbReference type="Proteomes" id="UP000309550"/>
    </source>
</evidence>
<dbReference type="OrthoDB" id="7867799at2"/>